<evidence type="ECO:0000313" key="3">
    <source>
        <dbReference type="EMBL" id="KAK2119982.1"/>
    </source>
</evidence>
<protein>
    <recommendedName>
        <fullName evidence="2">EGF-like domain-containing protein</fullName>
    </recommendedName>
</protein>
<keyword evidence="1" id="KW-1015">Disulfide bond</keyword>
<evidence type="ECO:0000313" key="4">
    <source>
        <dbReference type="Proteomes" id="UP001266305"/>
    </source>
</evidence>
<gene>
    <name evidence="3" type="ORF">P7K49_001368</name>
</gene>
<keyword evidence="1" id="KW-0245">EGF-like domain</keyword>
<dbReference type="InterPro" id="IPR002049">
    <property type="entry name" value="LE_dom"/>
</dbReference>
<dbReference type="Gene3D" id="2.170.300.10">
    <property type="entry name" value="Tie2 ligand-binding domain superfamily"/>
    <property type="match status" value="1"/>
</dbReference>
<dbReference type="EMBL" id="JASSZA010000001">
    <property type="protein sequence ID" value="KAK2119982.1"/>
    <property type="molecule type" value="Genomic_DNA"/>
</dbReference>
<dbReference type="PROSITE" id="PS50026">
    <property type="entry name" value="EGF_3"/>
    <property type="match status" value="1"/>
</dbReference>
<comment type="caution">
    <text evidence="1">Lacks conserved residue(s) required for the propagation of feature annotation.</text>
</comment>
<accession>A0ABQ9WE89</accession>
<dbReference type="PANTHER" id="PTHR24035">
    <property type="entry name" value="MULTIPLE EPIDERMAL GROWTH FACTOR-LIKE DOMAINS PROTEIN"/>
    <property type="match status" value="1"/>
</dbReference>
<evidence type="ECO:0000259" key="2">
    <source>
        <dbReference type="PROSITE" id="PS50026"/>
    </source>
</evidence>
<feature type="domain" description="EGF-like" evidence="2">
    <location>
        <begin position="1"/>
        <end position="25"/>
    </location>
</feature>
<organism evidence="3 4">
    <name type="scientific">Saguinus oedipus</name>
    <name type="common">Cotton-top tamarin</name>
    <name type="synonym">Oedipomidas oedipus</name>
    <dbReference type="NCBI Taxonomy" id="9490"/>
    <lineage>
        <taxon>Eukaryota</taxon>
        <taxon>Metazoa</taxon>
        <taxon>Chordata</taxon>
        <taxon>Craniata</taxon>
        <taxon>Vertebrata</taxon>
        <taxon>Euteleostomi</taxon>
        <taxon>Mammalia</taxon>
        <taxon>Eutheria</taxon>
        <taxon>Euarchontoglires</taxon>
        <taxon>Primates</taxon>
        <taxon>Haplorrhini</taxon>
        <taxon>Platyrrhini</taxon>
        <taxon>Cebidae</taxon>
        <taxon>Callitrichinae</taxon>
        <taxon>Saguinus</taxon>
    </lineage>
</organism>
<dbReference type="PANTHER" id="PTHR24035:SF109">
    <property type="entry name" value="PROTEIN DRAPER"/>
    <property type="match status" value="1"/>
</dbReference>
<keyword evidence="4" id="KW-1185">Reference proteome</keyword>
<dbReference type="Proteomes" id="UP001266305">
    <property type="component" value="Unassembled WGS sequence"/>
</dbReference>
<dbReference type="InterPro" id="IPR052108">
    <property type="entry name" value="MEGF/SIB"/>
</dbReference>
<name>A0ABQ9WE89_SAGOE</name>
<sequence>MNNGVCHEDTGECTCPPGFMERTCEKACELHTFGRACNERCSGQDECKSHVICLPDPYGCSCATGWKGLQYNEVPSKCYVCPLEHGVSHSSGGIPSGLGNVHLKHATLGFMGQIVSLGAAAAMGRCVIASEDVSALQDGKGSSVRKKVKQGNTVVRAMFSMSELSLCQHLKILRPLFFPSRILQCKVGSMPPVELTELSAKDGTHPAELSSQYGEKYISVSKPLNAPNVIDTGHNFAVINISSEPYFGDGPIRSKKLLYKPVNHNKAWQHIQGKLWTG</sequence>
<comment type="caution">
    <text evidence="3">The sequence shown here is derived from an EMBL/GenBank/DDBJ whole genome shotgun (WGS) entry which is preliminary data.</text>
</comment>
<feature type="disulfide bond" evidence="1">
    <location>
        <begin position="15"/>
        <end position="24"/>
    </location>
</feature>
<dbReference type="CDD" id="cd00055">
    <property type="entry name" value="EGF_Lam"/>
    <property type="match status" value="1"/>
</dbReference>
<proteinExistence type="predicted"/>
<reference evidence="3 4" key="1">
    <citation type="submission" date="2023-05" db="EMBL/GenBank/DDBJ databases">
        <title>B98-5 Cell Line De Novo Hybrid Assembly: An Optical Mapping Approach.</title>
        <authorList>
            <person name="Kananen K."/>
            <person name="Auerbach J.A."/>
            <person name="Kautto E."/>
            <person name="Blachly J.S."/>
        </authorList>
    </citation>
    <scope>NUCLEOTIDE SEQUENCE [LARGE SCALE GENOMIC DNA]</scope>
    <source>
        <strain evidence="3">B95-8</strain>
        <tissue evidence="3">Cell line</tissue>
    </source>
</reference>
<evidence type="ECO:0000256" key="1">
    <source>
        <dbReference type="PROSITE-ProRule" id="PRU00076"/>
    </source>
</evidence>
<dbReference type="InterPro" id="IPR000742">
    <property type="entry name" value="EGF"/>
</dbReference>